<accession>A0A8S5TSI1</accession>
<evidence type="ECO:0000313" key="1">
    <source>
        <dbReference type="EMBL" id="DAF85157.1"/>
    </source>
</evidence>
<proteinExistence type="predicted"/>
<sequence>MKLNKNEEWIISYLKGKDYVSPSVIGKTHSQAFGFSETHHSSWASPICLRLVKKGLLLRNDKGHYKLNEI</sequence>
<name>A0A8S5TSI1_9CAUD</name>
<organism evidence="1">
    <name type="scientific">Siphoviridae sp. ctxdc10</name>
    <dbReference type="NCBI Taxonomy" id="2825740"/>
    <lineage>
        <taxon>Viruses</taxon>
        <taxon>Duplodnaviria</taxon>
        <taxon>Heunggongvirae</taxon>
        <taxon>Uroviricota</taxon>
        <taxon>Caudoviricetes</taxon>
    </lineage>
</organism>
<reference evidence="1" key="1">
    <citation type="journal article" date="2021" name="Proc. Natl. Acad. Sci. U.S.A.">
        <title>A Catalog of Tens of Thousands of Viruses from Human Metagenomes Reveals Hidden Associations with Chronic Diseases.</title>
        <authorList>
            <person name="Tisza M.J."/>
            <person name="Buck C.B."/>
        </authorList>
    </citation>
    <scope>NUCLEOTIDE SEQUENCE</scope>
    <source>
        <strain evidence="1">Ctxdc10</strain>
    </source>
</reference>
<dbReference type="EMBL" id="BK015918">
    <property type="protein sequence ID" value="DAF85157.1"/>
    <property type="molecule type" value="Genomic_DNA"/>
</dbReference>
<protein>
    <submittedName>
        <fullName evidence="1">Transcriptional regulator, AbiEi antitoxin</fullName>
    </submittedName>
</protein>